<dbReference type="SFLD" id="SFLDS00003">
    <property type="entry name" value="Haloacid_Dehalogenase"/>
    <property type="match status" value="1"/>
</dbReference>
<comment type="caution">
    <text evidence="1">The sequence shown here is derived from an EMBL/GenBank/DDBJ whole genome shotgun (WGS) entry which is preliminary data.</text>
</comment>
<dbReference type="PANTHER" id="PTHR43611">
    <property type="entry name" value="ALPHA-D-GLUCOSE 1-PHOSPHATE PHOSPHATASE"/>
    <property type="match status" value="1"/>
</dbReference>
<dbReference type="PANTHER" id="PTHR43611:SF3">
    <property type="entry name" value="FLAVIN MONONUCLEOTIDE HYDROLASE 1, CHLOROPLATIC"/>
    <property type="match status" value="1"/>
</dbReference>
<proteinExistence type="predicted"/>
<dbReference type="InterPro" id="IPR006439">
    <property type="entry name" value="HAD-SF_hydro_IA"/>
</dbReference>
<dbReference type="Pfam" id="PF00702">
    <property type="entry name" value="Hydrolase"/>
    <property type="match status" value="1"/>
</dbReference>
<dbReference type="InterPro" id="IPR036412">
    <property type="entry name" value="HAD-like_sf"/>
</dbReference>
<dbReference type="Proteomes" id="UP000824093">
    <property type="component" value="Unassembled WGS sequence"/>
</dbReference>
<reference evidence="1" key="2">
    <citation type="journal article" date="2021" name="PeerJ">
        <title>Extensive microbial diversity within the chicken gut microbiome revealed by metagenomics and culture.</title>
        <authorList>
            <person name="Gilroy R."/>
            <person name="Ravi A."/>
            <person name="Getino M."/>
            <person name="Pursley I."/>
            <person name="Horton D.L."/>
            <person name="Alikhan N.F."/>
            <person name="Baker D."/>
            <person name="Gharbi K."/>
            <person name="Hall N."/>
            <person name="Watson M."/>
            <person name="Adriaenssens E.M."/>
            <person name="Foster-Nyarko E."/>
            <person name="Jarju S."/>
            <person name="Secka A."/>
            <person name="Antonio M."/>
            <person name="Oren A."/>
            <person name="Chaudhuri R.R."/>
            <person name="La Ragione R."/>
            <person name="Hildebrand F."/>
            <person name="Pallen M.J."/>
        </authorList>
    </citation>
    <scope>NUCLEOTIDE SEQUENCE</scope>
    <source>
        <strain evidence="1">CHK195-15760</strain>
    </source>
</reference>
<organism evidence="1 2">
    <name type="scientific">Candidatus Merdicola faecigallinarum</name>
    <dbReference type="NCBI Taxonomy" id="2840862"/>
    <lineage>
        <taxon>Bacteria</taxon>
        <taxon>Bacillati</taxon>
        <taxon>Bacillota</taxon>
        <taxon>Clostridia</taxon>
        <taxon>Candidatus Merdicola</taxon>
    </lineage>
</organism>
<dbReference type="SUPFAM" id="SSF56784">
    <property type="entry name" value="HAD-like"/>
    <property type="match status" value="1"/>
</dbReference>
<dbReference type="EMBL" id="DVNH01000021">
    <property type="protein sequence ID" value="HIU51576.1"/>
    <property type="molecule type" value="Genomic_DNA"/>
</dbReference>
<dbReference type="AlphaFoldDB" id="A0A9D1S968"/>
<accession>A0A9D1S968</accession>
<protein>
    <submittedName>
        <fullName evidence="1">HAD family phosphatase</fullName>
    </submittedName>
</protein>
<dbReference type="InterPro" id="IPR023198">
    <property type="entry name" value="PGP-like_dom2"/>
</dbReference>
<sequence>MIKNIVFDLGGVLIDFKPEKYLEHIGFSKEDINLFTQIVFYGKEWNAYNSSKYNAEQTEKNLIQNYPQYSDKIKQIFKNINYKYILFEMKDTSNYLKELKNKGYYIYILSDLSKDSYTYNRQFDFFHYVEGGIYSFEVGSTKPNKNNYETLLKKYNLLPKETVFIDDRLENIEAANHYGIHGIQFITLDSVKEEVMELENARD</sequence>
<dbReference type="Gene3D" id="1.10.150.240">
    <property type="entry name" value="Putative phosphatase, domain 2"/>
    <property type="match status" value="1"/>
</dbReference>
<dbReference type="CDD" id="cd02603">
    <property type="entry name" value="HAD_sEH-N_like"/>
    <property type="match status" value="1"/>
</dbReference>
<dbReference type="SFLD" id="SFLDG01129">
    <property type="entry name" value="C1.5:_HAD__Beta-PGM__Phosphata"/>
    <property type="match status" value="1"/>
</dbReference>
<evidence type="ECO:0000313" key="1">
    <source>
        <dbReference type="EMBL" id="HIU51576.1"/>
    </source>
</evidence>
<reference evidence="1" key="1">
    <citation type="submission" date="2020-10" db="EMBL/GenBank/DDBJ databases">
        <authorList>
            <person name="Gilroy R."/>
        </authorList>
    </citation>
    <scope>NUCLEOTIDE SEQUENCE</scope>
    <source>
        <strain evidence="1">CHK195-15760</strain>
    </source>
</reference>
<dbReference type="InterPro" id="IPR023214">
    <property type="entry name" value="HAD_sf"/>
</dbReference>
<dbReference type="NCBIfam" id="TIGR01509">
    <property type="entry name" value="HAD-SF-IA-v3"/>
    <property type="match status" value="1"/>
</dbReference>
<gene>
    <name evidence="1" type="ORF">IAB70_02995</name>
</gene>
<evidence type="ECO:0000313" key="2">
    <source>
        <dbReference type="Proteomes" id="UP000824093"/>
    </source>
</evidence>
<dbReference type="Gene3D" id="3.40.50.1000">
    <property type="entry name" value="HAD superfamily/HAD-like"/>
    <property type="match status" value="1"/>
</dbReference>
<dbReference type="PRINTS" id="PR00413">
    <property type="entry name" value="HADHALOGNASE"/>
</dbReference>
<name>A0A9D1S968_9FIRM</name>